<dbReference type="GO" id="GO:0004888">
    <property type="term" value="F:transmembrane signaling receptor activity"/>
    <property type="evidence" value="ECO:0007669"/>
    <property type="project" value="InterPro"/>
</dbReference>
<evidence type="ECO:0000313" key="9">
    <source>
        <dbReference type="EMBL" id="UGS35097.1"/>
    </source>
</evidence>
<feature type="transmembrane region" description="Helical" evidence="6">
    <location>
        <begin position="195"/>
        <end position="214"/>
    </location>
</feature>
<evidence type="ECO:0000256" key="6">
    <source>
        <dbReference type="SAM" id="Phobius"/>
    </source>
</evidence>
<keyword evidence="10" id="KW-1185">Reference proteome</keyword>
<organism evidence="9 10">
    <name type="scientific">Capillimicrobium parvum</name>
    <dbReference type="NCBI Taxonomy" id="2884022"/>
    <lineage>
        <taxon>Bacteria</taxon>
        <taxon>Bacillati</taxon>
        <taxon>Actinomycetota</taxon>
        <taxon>Thermoleophilia</taxon>
        <taxon>Solirubrobacterales</taxon>
        <taxon>Capillimicrobiaceae</taxon>
        <taxon>Capillimicrobium</taxon>
    </lineage>
</organism>
<dbReference type="Gene3D" id="1.10.287.950">
    <property type="entry name" value="Methyl-accepting chemotaxis protein"/>
    <property type="match status" value="1"/>
</dbReference>
<dbReference type="CDD" id="cd06225">
    <property type="entry name" value="HAMP"/>
    <property type="match status" value="1"/>
</dbReference>
<protein>
    <recommendedName>
        <fullName evidence="11">Methyl-accepting chemotaxis protein</fullName>
    </recommendedName>
</protein>
<dbReference type="GO" id="GO:0016020">
    <property type="term" value="C:membrane"/>
    <property type="evidence" value="ECO:0007669"/>
    <property type="project" value="InterPro"/>
</dbReference>
<evidence type="ECO:0000256" key="4">
    <source>
        <dbReference type="ARBA" id="ARBA00029447"/>
    </source>
</evidence>
<dbReference type="GO" id="GO:0007165">
    <property type="term" value="P:signal transduction"/>
    <property type="evidence" value="ECO:0007669"/>
    <property type="project" value="UniProtKB-KW"/>
</dbReference>
<dbReference type="KEGG" id="sbae:DSM104329_01481"/>
<keyword evidence="2 6" id="KW-1133">Transmembrane helix</keyword>
<accession>A0A9E7C026</accession>
<evidence type="ECO:0000256" key="1">
    <source>
        <dbReference type="ARBA" id="ARBA00022692"/>
    </source>
</evidence>
<dbReference type="Pfam" id="PF12729">
    <property type="entry name" value="4HB_MCP_1"/>
    <property type="match status" value="1"/>
</dbReference>
<dbReference type="PROSITE" id="PS50111">
    <property type="entry name" value="CHEMOTAXIS_TRANSDUC_2"/>
    <property type="match status" value="1"/>
</dbReference>
<dbReference type="PROSITE" id="PS50885">
    <property type="entry name" value="HAMP"/>
    <property type="match status" value="1"/>
</dbReference>
<feature type="domain" description="HAMP" evidence="8">
    <location>
        <begin position="239"/>
        <end position="289"/>
    </location>
</feature>
<evidence type="ECO:0000313" key="10">
    <source>
        <dbReference type="Proteomes" id="UP001162834"/>
    </source>
</evidence>
<reference evidence="9" key="1">
    <citation type="journal article" date="2022" name="Int. J. Syst. Evol. Microbiol.">
        <title>Pseudomonas aegrilactucae sp. nov. and Pseudomonas morbosilactucae sp. nov., pathogens causing bacterial rot of lettuce in Japan.</title>
        <authorList>
            <person name="Sawada H."/>
            <person name="Fujikawa T."/>
            <person name="Satou M."/>
        </authorList>
    </citation>
    <scope>NUCLEOTIDE SEQUENCE</scope>
    <source>
        <strain evidence="9">0166_1</strain>
    </source>
</reference>
<dbReference type="SUPFAM" id="SSF58104">
    <property type="entry name" value="Methyl-accepting chemotaxis protein (MCP) signaling domain"/>
    <property type="match status" value="1"/>
</dbReference>
<dbReference type="SMART" id="SM00304">
    <property type="entry name" value="HAMP"/>
    <property type="match status" value="2"/>
</dbReference>
<keyword evidence="3 5" id="KW-0807">Transducer</keyword>
<dbReference type="GO" id="GO:0006935">
    <property type="term" value="P:chemotaxis"/>
    <property type="evidence" value="ECO:0007669"/>
    <property type="project" value="InterPro"/>
</dbReference>
<evidence type="ECO:0000256" key="3">
    <source>
        <dbReference type="ARBA" id="ARBA00023224"/>
    </source>
</evidence>
<dbReference type="PANTHER" id="PTHR32089">
    <property type="entry name" value="METHYL-ACCEPTING CHEMOTAXIS PROTEIN MCPB"/>
    <property type="match status" value="1"/>
</dbReference>
<dbReference type="InterPro" id="IPR004090">
    <property type="entry name" value="Chemotax_Me-accpt_rcpt"/>
</dbReference>
<sequence length="582" mass="61080">MPRLSIRAKLFGGYAVIIAVMAILTVISVNHLSGSADRTRTVATDTLPATRIVASLRGAQAEYRMMEYALILNASNPRVVKQIQPILRANKATLDGLVGEYAKYAATPRDKEFLSRFRAGLATYLQRSAPAAGLAADGDLQGAIGVMESQAEDGAVTALLANQALLGKWERYREQFADQQQAADHSATTSAEREILILLGVAILLAAALAFLIGRGIGRSVKDILSTLRQLRDHCTVMLRGGVQAVAEGDLTRQVEMTTPPIERIAKDELGDVARAVNEIRENIAASVDAYNDTRSGLSRMIGEVQSTANAVAGTSHEVAQTSEEAGRAVNEIATAVGEVAKGAEDQVRMVDAARTSAEETSRAADEARTVAEEGAGAAAQATEAMGAVRESTVEVTQAIRALAAKSDEIGGIVATITGISEQTNLLALNAAIEAARAGESGRGFAVVAEEVRKLAEESQQAAAAIGQLIEQVQSETDRAVHVVEAGAQRSDEGAAVVEQARASFERIAEAVRDMGGRIGDIATATTEVASVAEQSSASTQQVSASTQETSASTQQIAASAQQLSRSAEELERMVARFTIAA</sequence>
<evidence type="ECO:0000256" key="2">
    <source>
        <dbReference type="ARBA" id="ARBA00022989"/>
    </source>
</evidence>
<dbReference type="EMBL" id="CP087164">
    <property type="protein sequence ID" value="UGS35097.1"/>
    <property type="molecule type" value="Genomic_DNA"/>
</dbReference>
<dbReference type="Pfam" id="PF00015">
    <property type="entry name" value="MCPsignal"/>
    <property type="match status" value="1"/>
</dbReference>
<name>A0A9E7C026_9ACTN</name>
<feature type="domain" description="Methyl-accepting transducer" evidence="7">
    <location>
        <begin position="308"/>
        <end position="544"/>
    </location>
</feature>
<dbReference type="RefSeq" id="WP_259314757.1">
    <property type="nucleotide sequence ID" value="NZ_CP087164.1"/>
</dbReference>
<dbReference type="Gene3D" id="6.10.340.10">
    <property type="match status" value="1"/>
</dbReference>
<dbReference type="PANTHER" id="PTHR32089:SF112">
    <property type="entry name" value="LYSOZYME-LIKE PROTEIN-RELATED"/>
    <property type="match status" value="1"/>
</dbReference>
<keyword evidence="1 6" id="KW-0812">Transmembrane</keyword>
<gene>
    <name evidence="9" type="ORF">DSM104329_01481</name>
</gene>
<dbReference type="Proteomes" id="UP001162834">
    <property type="component" value="Chromosome"/>
</dbReference>
<dbReference type="SMART" id="SM00283">
    <property type="entry name" value="MA"/>
    <property type="match status" value="1"/>
</dbReference>
<feature type="transmembrane region" description="Helical" evidence="6">
    <location>
        <begin position="12"/>
        <end position="32"/>
    </location>
</feature>
<comment type="similarity">
    <text evidence="4">Belongs to the methyl-accepting chemotaxis (MCP) protein family.</text>
</comment>
<evidence type="ECO:0000256" key="5">
    <source>
        <dbReference type="PROSITE-ProRule" id="PRU00284"/>
    </source>
</evidence>
<evidence type="ECO:0000259" key="8">
    <source>
        <dbReference type="PROSITE" id="PS50885"/>
    </source>
</evidence>
<dbReference type="InterPro" id="IPR004089">
    <property type="entry name" value="MCPsignal_dom"/>
</dbReference>
<dbReference type="AlphaFoldDB" id="A0A9E7C026"/>
<proteinExistence type="inferred from homology"/>
<dbReference type="PRINTS" id="PR00260">
    <property type="entry name" value="CHEMTRNSDUCR"/>
</dbReference>
<keyword evidence="6" id="KW-0472">Membrane</keyword>
<evidence type="ECO:0008006" key="11">
    <source>
        <dbReference type="Google" id="ProtNLM"/>
    </source>
</evidence>
<dbReference type="InterPro" id="IPR003660">
    <property type="entry name" value="HAMP_dom"/>
</dbReference>
<dbReference type="InterPro" id="IPR024478">
    <property type="entry name" value="HlyB_4HB_MCP"/>
</dbReference>
<evidence type="ECO:0000259" key="7">
    <source>
        <dbReference type="PROSITE" id="PS50111"/>
    </source>
</evidence>